<comment type="caution">
    <text evidence="1">The sequence shown here is derived from an EMBL/GenBank/DDBJ whole genome shotgun (WGS) entry which is preliminary data.</text>
</comment>
<reference evidence="1 2" key="1">
    <citation type="submission" date="2016-08" db="EMBL/GenBank/DDBJ databases">
        <title>A Parts List for Fungal Cellulosomes Revealed by Comparative Genomics.</title>
        <authorList>
            <consortium name="DOE Joint Genome Institute"/>
            <person name="Haitjema C.H."/>
            <person name="Gilmore S.P."/>
            <person name="Henske J.K."/>
            <person name="Solomon K.V."/>
            <person name="De Groot R."/>
            <person name="Kuo A."/>
            <person name="Mondo S.J."/>
            <person name="Salamov A.A."/>
            <person name="Labutti K."/>
            <person name="Zhao Z."/>
            <person name="Chiniquy J."/>
            <person name="Barry K."/>
            <person name="Brewer H.M."/>
            <person name="Purvine S.O."/>
            <person name="Wright A.T."/>
            <person name="Boxma B."/>
            <person name="Van Alen T."/>
            <person name="Hackstein J.H."/>
            <person name="Baker S.E."/>
            <person name="Grigoriev I.V."/>
            <person name="O'Malley M.A."/>
        </authorList>
    </citation>
    <scope>NUCLEOTIDE SEQUENCE [LARGE SCALE GENOMIC DNA]</scope>
    <source>
        <strain evidence="1 2">G1</strain>
    </source>
</reference>
<organism evidence="1 2">
    <name type="scientific">Neocallimastix californiae</name>
    <dbReference type="NCBI Taxonomy" id="1754190"/>
    <lineage>
        <taxon>Eukaryota</taxon>
        <taxon>Fungi</taxon>
        <taxon>Fungi incertae sedis</taxon>
        <taxon>Chytridiomycota</taxon>
        <taxon>Chytridiomycota incertae sedis</taxon>
        <taxon>Neocallimastigomycetes</taxon>
        <taxon>Neocallimastigales</taxon>
        <taxon>Neocallimastigaceae</taxon>
        <taxon>Neocallimastix</taxon>
    </lineage>
</organism>
<keyword evidence="2" id="KW-1185">Reference proteome</keyword>
<name>A0A1Y1ZP95_9FUNG</name>
<dbReference type="AlphaFoldDB" id="A0A1Y1ZP95"/>
<protein>
    <submittedName>
        <fullName evidence="1">Uncharacterized protein</fullName>
    </submittedName>
</protein>
<proteinExistence type="predicted"/>
<gene>
    <name evidence="1" type="ORF">LY90DRAFT_518401</name>
</gene>
<dbReference type="Proteomes" id="UP000193920">
    <property type="component" value="Unassembled WGS sequence"/>
</dbReference>
<sequence>MRSYSTYVKLPFIYSLNSIKYFSNKIYKKNSLYFKCDNNYVSELVNSVSTNEGLKLFDIVKRNENNNLKMKYGINLNKVLNYEIIGDKSIDDTGDYIIEGGINCIYNTNEQLIKIIDPQWKKIILF</sequence>
<dbReference type="EMBL" id="MCOG01000375">
    <property type="protein sequence ID" value="ORY12062.1"/>
    <property type="molecule type" value="Genomic_DNA"/>
</dbReference>
<evidence type="ECO:0000313" key="1">
    <source>
        <dbReference type="EMBL" id="ORY12062.1"/>
    </source>
</evidence>
<accession>A0A1Y1ZP95</accession>
<evidence type="ECO:0000313" key="2">
    <source>
        <dbReference type="Proteomes" id="UP000193920"/>
    </source>
</evidence>